<sequence>MIIFPKVSALLHGCGSVSPRRLANKGARSPARAAVGPLELEPPDWERKPSAAALTAPVTARPITARGAGPITARGAGPITARGAGPAPGGSDRKKLWCRCWEVSPWRQEEFVIDDDQQRFSCAKRLQTASGS</sequence>
<reference evidence="2 3" key="1">
    <citation type="submission" date="2019-03" db="EMBL/GenBank/DDBJ databases">
        <title>First draft genome of Liparis tanakae, snailfish: a comprehensive survey of snailfish specific genes.</title>
        <authorList>
            <person name="Kim W."/>
            <person name="Song I."/>
            <person name="Jeong J.-H."/>
            <person name="Kim D."/>
            <person name="Kim S."/>
            <person name="Ryu S."/>
            <person name="Song J.Y."/>
            <person name="Lee S.K."/>
        </authorList>
    </citation>
    <scope>NUCLEOTIDE SEQUENCE [LARGE SCALE GENOMIC DNA]</scope>
    <source>
        <tissue evidence="2">Muscle</tissue>
    </source>
</reference>
<dbReference type="EMBL" id="SRLO01000748">
    <property type="protein sequence ID" value="TNN47303.1"/>
    <property type="molecule type" value="Genomic_DNA"/>
</dbReference>
<name>A0A4Z2G373_9TELE</name>
<proteinExistence type="predicted"/>
<dbReference type="Proteomes" id="UP000314294">
    <property type="component" value="Unassembled WGS sequence"/>
</dbReference>
<gene>
    <name evidence="2" type="ORF">EYF80_042483</name>
</gene>
<keyword evidence="3" id="KW-1185">Reference proteome</keyword>
<feature type="region of interest" description="Disordered" evidence="1">
    <location>
        <begin position="40"/>
        <end position="94"/>
    </location>
</feature>
<protein>
    <submittedName>
        <fullName evidence="2">Uncharacterized protein</fullName>
    </submittedName>
</protein>
<evidence type="ECO:0000313" key="3">
    <source>
        <dbReference type="Proteomes" id="UP000314294"/>
    </source>
</evidence>
<evidence type="ECO:0000256" key="1">
    <source>
        <dbReference type="SAM" id="MobiDB-lite"/>
    </source>
</evidence>
<accession>A0A4Z2G373</accession>
<comment type="caution">
    <text evidence="2">The sequence shown here is derived from an EMBL/GenBank/DDBJ whole genome shotgun (WGS) entry which is preliminary data.</text>
</comment>
<evidence type="ECO:0000313" key="2">
    <source>
        <dbReference type="EMBL" id="TNN47303.1"/>
    </source>
</evidence>
<organism evidence="2 3">
    <name type="scientific">Liparis tanakae</name>
    <name type="common">Tanaka's snailfish</name>
    <dbReference type="NCBI Taxonomy" id="230148"/>
    <lineage>
        <taxon>Eukaryota</taxon>
        <taxon>Metazoa</taxon>
        <taxon>Chordata</taxon>
        <taxon>Craniata</taxon>
        <taxon>Vertebrata</taxon>
        <taxon>Euteleostomi</taxon>
        <taxon>Actinopterygii</taxon>
        <taxon>Neopterygii</taxon>
        <taxon>Teleostei</taxon>
        <taxon>Neoteleostei</taxon>
        <taxon>Acanthomorphata</taxon>
        <taxon>Eupercaria</taxon>
        <taxon>Perciformes</taxon>
        <taxon>Cottioidei</taxon>
        <taxon>Cottales</taxon>
        <taxon>Liparidae</taxon>
        <taxon>Liparis</taxon>
    </lineage>
</organism>
<dbReference type="AlphaFoldDB" id="A0A4Z2G373"/>